<name>A0A9P7PVY5_9HYPO</name>
<reference evidence="1 2" key="1">
    <citation type="journal article" date="2020" name="bioRxiv">
        <title>Whole genome comparisons of ergot fungi reveals the divergence and evolution of species within the genus Claviceps are the result of varying mechanisms driving genome evolution and host range expansion.</title>
        <authorList>
            <person name="Wyka S.A."/>
            <person name="Mondo S.J."/>
            <person name="Liu M."/>
            <person name="Dettman J."/>
            <person name="Nalam V."/>
            <person name="Broders K.D."/>
        </authorList>
    </citation>
    <scope>NUCLEOTIDE SEQUENCE [LARGE SCALE GENOMIC DNA]</scope>
    <source>
        <strain evidence="1 2">LM576</strain>
    </source>
</reference>
<dbReference type="EMBL" id="SRQM01000437">
    <property type="protein sequence ID" value="KAG6110338.1"/>
    <property type="molecule type" value="Genomic_DNA"/>
</dbReference>
<dbReference type="AlphaFoldDB" id="A0A9P7PVY5"/>
<evidence type="ECO:0000313" key="2">
    <source>
        <dbReference type="Proteomes" id="UP000732380"/>
    </source>
</evidence>
<accession>A0A9P7PVY5</accession>
<keyword evidence="2" id="KW-1185">Reference proteome</keyword>
<organism evidence="1 2">
    <name type="scientific">Claviceps humidiphila</name>
    <dbReference type="NCBI Taxonomy" id="1294629"/>
    <lineage>
        <taxon>Eukaryota</taxon>
        <taxon>Fungi</taxon>
        <taxon>Dikarya</taxon>
        <taxon>Ascomycota</taxon>
        <taxon>Pezizomycotina</taxon>
        <taxon>Sordariomycetes</taxon>
        <taxon>Hypocreomycetidae</taxon>
        <taxon>Hypocreales</taxon>
        <taxon>Clavicipitaceae</taxon>
        <taxon>Claviceps</taxon>
    </lineage>
</organism>
<proteinExistence type="predicted"/>
<protein>
    <submittedName>
        <fullName evidence="1">Uncharacterized protein</fullName>
    </submittedName>
</protein>
<gene>
    <name evidence="1" type="ORF">E4U13_005407</name>
</gene>
<sequence>MSRENRYLTVSRWKIETSKEQNPCWTRQRSGGKSFAVVDSWEDVLRDTGQPHCQIPEVSYKIR</sequence>
<dbReference type="Proteomes" id="UP000732380">
    <property type="component" value="Unassembled WGS sequence"/>
</dbReference>
<evidence type="ECO:0000313" key="1">
    <source>
        <dbReference type="EMBL" id="KAG6110338.1"/>
    </source>
</evidence>
<comment type="caution">
    <text evidence="1">The sequence shown here is derived from an EMBL/GenBank/DDBJ whole genome shotgun (WGS) entry which is preliminary data.</text>
</comment>